<keyword evidence="4" id="KW-1185">Reference proteome</keyword>
<feature type="region of interest" description="Disordered" evidence="1">
    <location>
        <begin position="143"/>
        <end position="403"/>
    </location>
</feature>
<organism evidence="3 4">
    <name type="scientific">Cryomyces minteri</name>
    <dbReference type="NCBI Taxonomy" id="331657"/>
    <lineage>
        <taxon>Eukaryota</taxon>
        <taxon>Fungi</taxon>
        <taxon>Dikarya</taxon>
        <taxon>Ascomycota</taxon>
        <taxon>Pezizomycotina</taxon>
        <taxon>Dothideomycetes</taxon>
        <taxon>Dothideomycetes incertae sedis</taxon>
        <taxon>Cryomyces</taxon>
    </lineage>
</organism>
<evidence type="ECO:0000313" key="3">
    <source>
        <dbReference type="EMBL" id="TKA66592.1"/>
    </source>
</evidence>
<feature type="compositionally biased region" description="Low complexity" evidence="1">
    <location>
        <begin position="595"/>
        <end position="604"/>
    </location>
</feature>
<dbReference type="STRING" id="331657.A0A4U0WST2"/>
<sequence length="669" mass="75921">MAVTNPPSLKRHLEEDGTPVPYKRLKLSDLPLAQAKRSSIDNLMHTFKKKGEFDALRKKTFARFDEGEAKSVLTTALNELADNEIERKPNDFLARDRRVTVPLLEGAAERSDVYKLTEHDVDRYVLDYLEQAEKALRDIRRKEVGDEQAAEEERRGQKSDHEYAADADTRREARAKVRAEQLAKQREKEREAKRERDAQRAKEQKEFEEREALKRHIREEAEKVEKARIAREEKKLAELEAEREAERQKERERLREYEREREERRERRRREEREYEEARERERRDSYREREPMEWPKERSRARSRGLKDSLPPEEEKTLEDAALQLLLREGQELAAKSRPKTELERSESLEPPIRKILPPKSIVPRDPAAARLAKQIDKSSVKPDVKEAKKESSAVLSPKRRESVLSAKNEKVDINEDKEAVERSRKMRAQVDILMVDAQAGTKTTILQLDTMTRNTVLVTKNVTSAPNERPGKNGSARIASARRKRTNVRSLLGNPTPRSGRQAEAPLEQSIGSAKFTPNQETAVAATRAALFASENAADRARHHDAVTTNAPTRLGAVARHASVAQGRSTATYRVLVGASPSTETETERESQTAETGTVRTRTTARENTVTVTRGITLRRLIAMCLVKVAEVAMKTGAGEGNAAQAGVGPLDVTIEAASQTTYLILL</sequence>
<proteinExistence type="predicted"/>
<gene>
    <name evidence="3" type="ORF">B0A49_10130</name>
</gene>
<protein>
    <recommendedName>
        <fullName evidence="2">BOD1/SHG1 domain-containing protein</fullName>
    </recommendedName>
</protein>
<feature type="region of interest" description="Disordered" evidence="1">
    <location>
        <begin position="463"/>
        <end position="506"/>
    </location>
</feature>
<name>A0A4U0WST2_9PEZI</name>
<dbReference type="InterPro" id="IPR055264">
    <property type="entry name" value="BOD1/SHG1_dom"/>
</dbReference>
<evidence type="ECO:0000256" key="1">
    <source>
        <dbReference type="SAM" id="MobiDB-lite"/>
    </source>
</evidence>
<feature type="region of interest" description="Disordered" evidence="1">
    <location>
        <begin position="581"/>
        <end position="608"/>
    </location>
</feature>
<feature type="compositionally biased region" description="Basic and acidic residues" evidence="1">
    <location>
        <begin position="143"/>
        <end position="301"/>
    </location>
</feature>
<feature type="domain" description="BOD1/SHG1" evidence="2">
    <location>
        <begin position="43"/>
        <end position="145"/>
    </location>
</feature>
<comment type="caution">
    <text evidence="3">The sequence shown here is derived from an EMBL/GenBank/DDBJ whole genome shotgun (WGS) entry which is preliminary data.</text>
</comment>
<dbReference type="EMBL" id="NAJN01001001">
    <property type="protein sequence ID" value="TKA66592.1"/>
    <property type="molecule type" value="Genomic_DNA"/>
</dbReference>
<dbReference type="OrthoDB" id="5579731at2759"/>
<dbReference type="PANTHER" id="PTHR28034">
    <property type="entry name" value="SET1 COMPLEX COMPONENT SHG1"/>
    <property type="match status" value="1"/>
</dbReference>
<dbReference type="Proteomes" id="UP000308768">
    <property type="component" value="Unassembled WGS sequence"/>
</dbReference>
<feature type="compositionally biased region" description="Basic and acidic residues" evidence="1">
    <location>
        <begin position="340"/>
        <end position="349"/>
    </location>
</feature>
<feature type="compositionally biased region" description="Basic and acidic residues" evidence="1">
    <location>
        <begin position="375"/>
        <end position="393"/>
    </location>
</feature>
<accession>A0A4U0WST2</accession>
<evidence type="ECO:0000313" key="4">
    <source>
        <dbReference type="Proteomes" id="UP000308768"/>
    </source>
</evidence>
<dbReference type="Pfam" id="PF05205">
    <property type="entry name" value="COMPASS-Shg1"/>
    <property type="match status" value="1"/>
</dbReference>
<reference evidence="3 4" key="1">
    <citation type="submission" date="2017-03" db="EMBL/GenBank/DDBJ databases">
        <title>Genomes of endolithic fungi from Antarctica.</title>
        <authorList>
            <person name="Coleine C."/>
            <person name="Masonjones S."/>
            <person name="Stajich J.E."/>
        </authorList>
    </citation>
    <scope>NUCLEOTIDE SEQUENCE [LARGE SCALE GENOMIC DNA]</scope>
    <source>
        <strain evidence="3 4">CCFEE 5187</strain>
    </source>
</reference>
<dbReference type="AlphaFoldDB" id="A0A4U0WST2"/>
<dbReference type="PANTHER" id="PTHR28034:SF1">
    <property type="entry name" value="NUCLEOMORPHIN"/>
    <property type="match status" value="1"/>
</dbReference>
<evidence type="ECO:0000259" key="2">
    <source>
        <dbReference type="Pfam" id="PF05205"/>
    </source>
</evidence>